<evidence type="ECO:0000313" key="1">
    <source>
        <dbReference type="EMBL" id="MBZ7973927.1"/>
    </source>
</evidence>
<accession>A0ACC5W053</accession>
<dbReference type="Proteomes" id="UP001319828">
    <property type="component" value="Unassembled WGS sequence"/>
</dbReference>
<keyword evidence="2" id="KW-1185">Reference proteome</keyword>
<comment type="caution">
    <text evidence="1">The sequence shown here is derived from an EMBL/GenBank/DDBJ whole genome shotgun (WGS) entry which is preliminary data.</text>
</comment>
<name>A0ACC5W053_9BACT</name>
<protein>
    <submittedName>
        <fullName evidence="1">Uncharacterized protein</fullName>
    </submittedName>
</protein>
<gene>
    <name evidence="1" type="ORF">H2252_00850</name>
</gene>
<organism evidence="1 2">
    <name type="scientific">Campylobacter molothri</name>
    <dbReference type="NCBI Taxonomy" id="1032242"/>
    <lineage>
        <taxon>Bacteria</taxon>
        <taxon>Pseudomonadati</taxon>
        <taxon>Campylobacterota</taxon>
        <taxon>Epsilonproteobacteria</taxon>
        <taxon>Campylobacterales</taxon>
        <taxon>Campylobacteraceae</taxon>
        <taxon>Campylobacter</taxon>
    </lineage>
</organism>
<proteinExistence type="predicted"/>
<evidence type="ECO:0000313" key="2">
    <source>
        <dbReference type="Proteomes" id="UP001319828"/>
    </source>
</evidence>
<reference evidence="1" key="1">
    <citation type="submission" date="2020-07" db="EMBL/GenBank/DDBJ databases">
        <title>Campylobacter molothri sp. nov. isolated from wild birds.</title>
        <authorList>
            <person name="Miller W.G."/>
            <person name="Chapman M.H."/>
            <person name="Yee E."/>
            <person name="Lopes B.S."/>
            <person name="Forbes K.J."/>
        </authorList>
    </citation>
    <scope>NUCLEOTIDE SEQUENCE</scope>
    <source>
        <strain evidence="1">RM9754</strain>
    </source>
</reference>
<dbReference type="EMBL" id="JACHUQ010000001">
    <property type="protein sequence ID" value="MBZ7973927.1"/>
    <property type="molecule type" value="Genomic_DNA"/>
</dbReference>
<sequence length="146" mass="17328">MKKLFFIAIFALILSVFYFLLNQNISKKEPHINTLKPLACDLNFKDCAYQFKGKQILISLDPKPIKSLQNTKLLIKNLGMYKNLELKIYGLNMFMGEIKPKIYQINKTDYESQFILSSCFMHTMRFRAELLENNKSIFYFDFDLKR</sequence>